<dbReference type="InterPro" id="IPR001436">
    <property type="entry name" value="Alpha-crystallin/sHSP_animal"/>
</dbReference>
<feature type="domain" description="SHSP" evidence="3">
    <location>
        <begin position="1"/>
        <end position="92"/>
    </location>
</feature>
<dbReference type="PANTHER" id="PTHR45640">
    <property type="entry name" value="HEAT SHOCK PROTEIN HSP-12.2-RELATED"/>
    <property type="match status" value="1"/>
</dbReference>
<evidence type="ECO:0000313" key="4">
    <source>
        <dbReference type="EMBL" id="VDO78434.1"/>
    </source>
</evidence>
<organism evidence="5 6">
    <name type="scientific">Heligmosomoides polygyrus</name>
    <name type="common">Parasitic roundworm</name>
    <dbReference type="NCBI Taxonomy" id="6339"/>
    <lineage>
        <taxon>Eukaryota</taxon>
        <taxon>Metazoa</taxon>
        <taxon>Ecdysozoa</taxon>
        <taxon>Nematoda</taxon>
        <taxon>Chromadorea</taxon>
        <taxon>Rhabditida</taxon>
        <taxon>Rhabditina</taxon>
        <taxon>Rhabditomorpha</taxon>
        <taxon>Strongyloidea</taxon>
        <taxon>Heligmosomidae</taxon>
        <taxon>Heligmosomoides</taxon>
    </lineage>
</organism>
<protein>
    <submittedName>
        <fullName evidence="6">SHSP domain-containing protein</fullName>
    </submittedName>
</protein>
<dbReference type="PROSITE" id="PS01031">
    <property type="entry name" value="SHSP"/>
    <property type="match status" value="1"/>
</dbReference>
<dbReference type="SUPFAM" id="SSF49764">
    <property type="entry name" value="HSP20-like chaperones"/>
    <property type="match status" value="1"/>
</dbReference>
<comment type="similarity">
    <text evidence="1 2">Belongs to the small heat shock protein (HSP20) family.</text>
</comment>
<dbReference type="PANTHER" id="PTHR45640:SF32">
    <property type="entry name" value="STRESS-INDUCED PROTEIN 1"/>
    <property type="match status" value="1"/>
</dbReference>
<keyword evidence="5" id="KW-1185">Reference proteome</keyword>
<proteinExistence type="inferred from homology"/>
<dbReference type="GO" id="GO:0036498">
    <property type="term" value="P:IRE1-mediated unfolded protein response"/>
    <property type="evidence" value="ECO:0007669"/>
    <property type="project" value="TreeGrafter"/>
</dbReference>
<reference evidence="4 5" key="1">
    <citation type="submission" date="2018-11" db="EMBL/GenBank/DDBJ databases">
        <authorList>
            <consortium name="Pathogen Informatics"/>
        </authorList>
    </citation>
    <scope>NUCLEOTIDE SEQUENCE [LARGE SCALE GENOMIC DNA]</scope>
</reference>
<gene>
    <name evidence="4" type="ORF">HPBE_LOCUS8934</name>
</gene>
<reference evidence="6" key="2">
    <citation type="submission" date="2019-09" db="UniProtKB">
        <authorList>
            <consortium name="WormBaseParasite"/>
        </authorList>
    </citation>
    <scope>IDENTIFICATION</scope>
</reference>
<dbReference type="GO" id="GO:0005737">
    <property type="term" value="C:cytoplasm"/>
    <property type="evidence" value="ECO:0007669"/>
    <property type="project" value="TreeGrafter"/>
</dbReference>
<dbReference type="WBParaSite" id="HPBE_0000893301-mRNA-1">
    <property type="protein sequence ID" value="HPBE_0000893301-mRNA-1"/>
    <property type="gene ID" value="HPBE_0000893301"/>
</dbReference>
<name>A0A183FN83_HELPZ</name>
<accession>A0A3P7Z1S7</accession>
<dbReference type="CDD" id="cd06526">
    <property type="entry name" value="metazoan_ACD"/>
    <property type="match status" value="1"/>
</dbReference>
<dbReference type="GO" id="GO:0005634">
    <property type="term" value="C:nucleus"/>
    <property type="evidence" value="ECO:0007669"/>
    <property type="project" value="TreeGrafter"/>
</dbReference>
<dbReference type="GO" id="GO:0042026">
    <property type="term" value="P:protein refolding"/>
    <property type="evidence" value="ECO:0007669"/>
    <property type="project" value="TreeGrafter"/>
</dbReference>
<evidence type="ECO:0000256" key="1">
    <source>
        <dbReference type="PROSITE-ProRule" id="PRU00285"/>
    </source>
</evidence>
<dbReference type="Pfam" id="PF00011">
    <property type="entry name" value="HSP20"/>
    <property type="match status" value="1"/>
</dbReference>
<evidence type="ECO:0000259" key="3">
    <source>
        <dbReference type="PROSITE" id="PS01031"/>
    </source>
</evidence>
<dbReference type="EMBL" id="UZAH01026294">
    <property type="protein sequence ID" value="VDO78434.1"/>
    <property type="molecule type" value="Genomic_DNA"/>
</dbReference>
<dbReference type="GO" id="GO:0051082">
    <property type="term" value="F:unfolded protein binding"/>
    <property type="evidence" value="ECO:0007669"/>
    <property type="project" value="TreeGrafter"/>
</dbReference>
<accession>A0A183FN83</accession>
<dbReference type="Gene3D" id="2.60.40.790">
    <property type="match status" value="1"/>
</dbReference>
<dbReference type="OrthoDB" id="1431247at2759"/>
<evidence type="ECO:0000313" key="6">
    <source>
        <dbReference type="WBParaSite" id="HPBE_0000893301-mRNA-1"/>
    </source>
</evidence>
<dbReference type="InterPro" id="IPR002068">
    <property type="entry name" value="A-crystallin/Hsp20_dom"/>
</dbReference>
<dbReference type="AlphaFoldDB" id="A0A183FN83"/>
<sequence>MTRRSSPFDVSHFKSEQLKVHIDGRDLTIERHQEVKTAHEYIKKAFTHKWALPEECDLDAVHTELENGGHLSVETPKTGHLTNRRLLPILPAKKK</sequence>
<dbReference type="InterPro" id="IPR008978">
    <property type="entry name" value="HSP20-like_chaperone"/>
</dbReference>
<dbReference type="Proteomes" id="UP000050761">
    <property type="component" value="Unassembled WGS sequence"/>
</dbReference>
<dbReference type="GO" id="GO:0009408">
    <property type="term" value="P:response to heat"/>
    <property type="evidence" value="ECO:0007669"/>
    <property type="project" value="TreeGrafter"/>
</dbReference>
<evidence type="ECO:0000256" key="2">
    <source>
        <dbReference type="RuleBase" id="RU003616"/>
    </source>
</evidence>
<evidence type="ECO:0000313" key="5">
    <source>
        <dbReference type="Proteomes" id="UP000050761"/>
    </source>
</evidence>